<dbReference type="Gene3D" id="3.90.226.10">
    <property type="entry name" value="2-enoyl-CoA Hydratase, Chain A, domain 1"/>
    <property type="match status" value="1"/>
</dbReference>
<dbReference type="InterPro" id="IPR001753">
    <property type="entry name" value="Enoyl-CoA_hydra/iso"/>
</dbReference>
<dbReference type="EMBL" id="JAUHLI010000018">
    <property type="protein sequence ID" value="MEE2002906.1"/>
    <property type="molecule type" value="Genomic_DNA"/>
</dbReference>
<dbReference type="InterPro" id="IPR018376">
    <property type="entry name" value="Enoyl-CoA_hyd/isom_CS"/>
</dbReference>
<evidence type="ECO:0000313" key="3">
    <source>
        <dbReference type="EMBL" id="MEE2002906.1"/>
    </source>
</evidence>
<evidence type="ECO:0000256" key="1">
    <source>
        <dbReference type="ARBA" id="ARBA00005254"/>
    </source>
</evidence>
<dbReference type="CDD" id="cd06558">
    <property type="entry name" value="crotonase-like"/>
    <property type="match status" value="1"/>
</dbReference>
<dbReference type="PANTHER" id="PTHR42964:SF1">
    <property type="entry name" value="POLYKETIDE BIOSYNTHESIS ENOYL-COA HYDRATASE PKSH-RELATED"/>
    <property type="match status" value="1"/>
</dbReference>
<evidence type="ECO:0000256" key="2">
    <source>
        <dbReference type="RuleBase" id="RU003707"/>
    </source>
</evidence>
<dbReference type="PROSITE" id="PS00166">
    <property type="entry name" value="ENOYL_COA_HYDRATASE"/>
    <property type="match status" value="1"/>
</dbReference>
<comment type="caution">
    <text evidence="3">The sequence shown here is derived from an EMBL/GenBank/DDBJ whole genome shotgun (WGS) entry which is preliminary data.</text>
</comment>
<reference evidence="3 4" key="1">
    <citation type="submission" date="2023-07" db="EMBL/GenBank/DDBJ databases">
        <title>Alkalimonas sp., MEB108 novel, alkaliphilic bacterium isolated from Lonar Lake, India.</title>
        <authorList>
            <person name="Joshi A."/>
            <person name="Thite S."/>
        </authorList>
    </citation>
    <scope>NUCLEOTIDE SEQUENCE [LARGE SCALE GENOMIC DNA]</scope>
    <source>
        <strain evidence="3 4">MEB108</strain>
    </source>
</reference>
<proteinExistence type="inferred from homology"/>
<sequence length="257" mass="27795">MSTVKLSVDGAVATLCIDRAEKRNALNQAMWQQLSDHCDALQQDIKPKLVLVTAAGEQAFCAGADIQELHQLLEDSQALAANNQLVQQAQLKLQRLPCATIAVINGLCVGGGLGIALCCDFRLALQDARFAITPSKLGLLYSIEDSRRLVNLVGEARAKQLLYTGAMLDAETALKWGLVHQITERANLAACVRDWQQQLLAVSRVSITGIKQTIAHLGGDPEFGEAKVRPLFDAAFQQADFQQAAAAFIAKQQVVFS</sequence>
<comment type="similarity">
    <text evidence="1 2">Belongs to the enoyl-CoA hydratase/isomerase family.</text>
</comment>
<dbReference type="InterPro" id="IPR051683">
    <property type="entry name" value="Enoyl-CoA_Hydratase/Isomerase"/>
</dbReference>
<evidence type="ECO:0000313" key="4">
    <source>
        <dbReference type="Proteomes" id="UP001336314"/>
    </source>
</evidence>
<organism evidence="3 4">
    <name type="scientific">Alkalimonas cellulosilytica</name>
    <dbReference type="NCBI Taxonomy" id="3058395"/>
    <lineage>
        <taxon>Bacteria</taxon>
        <taxon>Pseudomonadati</taxon>
        <taxon>Pseudomonadota</taxon>
        <taxon>Gammaproteobacteria</taxon>
        <taxon>Alkalimonas</taxon>
    </lineage>
</organism>
<accession>A0ABU7J8N0</accession>
<dbReference type="Proteomes" id="UP001336314">
    <property type="component" value="Unassembled WGS sequence"/>
</dbReference>
<dbReference type="RefSeq" id="WP_330129952.1">
    <property type="nucleotide sequence ID" value="NZ_JAUHLI010000018.1"/>
</dbReference>
<name>A0ABU7J8N0_9GAMM</name>
<gene>
    <name evidence="3" type="ORF">QWY20_15725</name>
</gene>
<dbReference type="PANTHER" id="PTHR42964">
    <property type="entry name" value="ENOYL-COA HYDRATASE"/>
    <property type="match status" value="1"/>
</dbReference>
<dbReference type="Pfam" id="PF00378">
    <property type="entry name" value="ECH_1"/>
    <property type="match status" value="1"/>
</dbReference>
<dbReference type="SUPFAM" id="SSF52096">
    <property type="entry name" value="ClpP/crotonase"/>
    <property type="match status" value="1"/>
</dbReference>
<dbReference type="InterPro" id="IPR029045">
    <property type="entry name" value="ClpP/crotonase-like_dom_sf"/>
</dbReference>
<protein>
    <submittedName>
        <fullName evidence="3">Enoyl-CoA hydratase/isomerase family protein</fullName>
    </submittedName>
</protein>
<keyword evidence="4" id="KW-1185">Reference proteome</keyword>